<dbReference type="Pfam" id="PF09836">
    <property type="entry name" value="DUF2063"/>
    <property type="match status" value="1"/>
</dbReference>
<reference evidence="3" key="1">
    <citation type="submission" date="2015-09" db="EMBL/GenBank/DDBJ databases">
        <authorList>
            <person name="Bertelli C."/>
        </authorList>
    </citation>
    <scope>NUCLEOTIDE SEQUENCE [LARGE SCALE GENOMIC DNA]</scope>
    <source>
        <strain evidence="3">KNic</strain>
    </source>
</reference>
<evidence type="ECO:0000313" key="2">
    <source>
        <dbReference type="EMBL" id="CUI17838.1"/>
    </source>
</evidence>
<name>A0A0U5JE94_9BACT</name>
<dbReference type="KEGG" id="pnl:PNK_2237"/>
<dbReference type="RefSeq" id="WP_059062066.1">
    <property type="nucleotide sequence ID" value="NZ_LN879502.1"/>
</dbReference>
<organism evidence="2 3">
    <name type="scientific">Candidatus Protochlamydia naegleriophila</name>
    <dbReference type="NCBI Taxonomy" id="389348"/>
    <lineage>
        <taxon>Bacteria</taxon>
        <taxon>Pseudomonadati</taxon>
        <taxon>Chlamydiota</taxon>
        <taxon>Chlamydiia</taxon>
        <taxon>Parachlamydiales</taxon>
        <taxon>Parachlamydiaceae</taxon>
        <taxon>Candidatus Protochlamydia</taxon>
    </lineage>
</organism>
<dbReference type="AlphaFoldDB" id="A0A0U5JE94"/>
<dbReference type="EMBL" id="LN879502">
    <property type="protein sequence ID" value="CUI17838.1"/>
    <property type="molecule type" value="Genomic_DNA"/>
</dbReference>
<evidence type="ECO:0000259" key="1">
    <source>
        <dbReference type="Pfam" id="PF09836"/>
    </source>
</evidence>
<sequence>MSKQTLDQETDDSSCSLKSTQEWFASIITNPLAKNDAINPKAPNGMLIAEEAARYIVPSPTMLPHQRLQIYNQQYWWRLLNTLHANFPLLTRLFGYQAFNEKIGVPYLHQCPPNHWSLTLLGERLPSWIANSYKKPDKPLILNAAKLDWAFTASFIAPQPPPLDLNELAQENPSLLLTKPFYLQPHIHLFKWDYDLLAFRELFLQQEVDYWTEHRFPALPKRKSSHFALYRTLKNGQAWREITKGEHFLLQLFQKGSSVEAACEAIEEQESVLYEQVASNLQKWIQDWTRLGWLTLKERV</sequence>
<keyword evidence="3" id="KW-1185">Reference proteome</keyword>
<proteinExistence type="predicted"/>
<dbReference type="InParanoid" id="A0A0U5JE94"/>
<dbReference type="InterPro" id="IPR018640">
    <property type="entry name" value="DUF2063"/>
</dbReference>
<feature type="domain" description="Putative DNA-binding" evidence="1">
    <location>
        <begin position="20"/>
        <end position="129"/>
    </location>
</feature>
<dbReference type="Proteomes" id="UP000069902">
    <property type="component" value="Chromosome cPNK"/>
</dbReference>
<accession>A0A0U5JE94</accession>
<dbReference type="STRING" id="389348.PNK_2237"/>
<protein>
    <recommendedName>
        <fullName evidence="1">Putative DNA-binding domain-containing protein</fullName>
    </recommendedName>
</protein>
<dbReference type="PATRIC" id="fig|389348.3.peg.2515"/>
<gene>
    <name evidence="2" type="ORF">PNK_2237</name>
</gene>
<evidence type="ECO:0000313" key="3">
    <source>
        <dbReference type="Proteomes" id="UP000069902"/>
    </source>
</evidence>